<dbReference type="Pfam" id="PF02910">
    <property type="entry name" value="Succ_DH_flav_C"/>
    <property type="match status" value="1"/>
</dbReference>
<feature type="domain" description="Fumarate reductase/succinate dehydrogenase flavoprotein-like C-terminal" evidence="4">
    <location>
        <begin position="441"/>
        <end position="555"/>
    </location>
</feature>
<dbReference type="Pfam" id="PF00890">
    <property type="entry name" value="FAD_binding_2"/>
    <property type="match status" value="1"/>
</dbReference>
<sequence length="570" mass="63926">MNNELGIEIIKKETDLLIIGGGAAGIFAAVKTKELDPDCKVTIMEKANIEWSGCLAAGINALNAYLTSGETPESFLEYVKRDNNGLIRDDLVYTIAQELNQVTAEVEDWGLPIKKDQEGNYLARSRRSIKINGDEFKPILANRVKKEDVEILNRVVATNYLLQQGEVYGAFGFSVRENKFYVIKAKAVICATGGVSGVYKSNNTGSARHRTWYPPFNAGAGYAMGIRAGAEMTSFEMRFIALRVKDVLAPTGTLALGAGAKQINAYGEEYLKEYKEVTTPIRLQATLIENEVGKGPCYLDVSHLDEEGCKELKKEFLNMSPSIVLQWANKGIEPNEEPIEIAGSEPYIVGGHGQAGYWIGTDRSTTLKGLFAAGDVAGGAPKKYVTGAFVEGKIAVEAALDLIKEREEVHFNKQVIQKELQRVYQPLSTIESLKQQELESRLQKIMDEYAGGISSNYRVNNQKLLIAKKRLIEIEEDAKRLSADNLHQLMAVHEIIDRIQIAKVVVAHLLYRKETRWPVYQQNLDYPRLDDQEWFKFVNSVYDQKKSKVTIKERECYCLEKAEVNYECMY</sequence>
<dbReference type="InterPro" id="IPR015939">
    <property type="entry name" value="Fum_Rdtase/Succ_DH_flav-like_C"/>
</dbReference>
<dbReference type="AlphaFoldDB" id="A0A1T4LFE8"/>
<reference evidence="6" key="1">
    <citation type="submission" date="2017-02" db="EMBL/GenBank/DDBJ databases">
        <authorList>
            <person name="Varghese N."/>
            <person name="Submissions S."/>
        </authorList>
    </citation>
    <scope>NUCLEOTIDE SEQUENCE [LARGE SCALE GENOMIC DNA]</scope>
    <source>
        <strain evidence="6">ATCC BAA-73</strain>
    </source>
</reference>
<evidence type="ECO:0000313" key="5">
    <source>
        <dbReference type="EMBL" id="SJZ53297.1"/>
    </source>
</evidence>
<dbReference type="GO" id="GO:0005886">
    <property type="term" value="C:plasma membrane"/>
    <property type="evidence" value="ECO:0007669"/>
    <property type="project" value="TreeGrafter"/>
</dbReference>
<proteinExistence type="predicted"/>
<dbReference type="GO" id="GO:0033765">
    <property type="term" value="F:steroid dehydrogenase activity, acting on the CH-CH group of donors"/>
    <property type="evidence" value="ECO:0007669"/>
    <property type="project" value="UniProtKB-ARBA"/>
</dbReference>
<dbReference type="SUPFAM" id="SSF46977">
    <property type="entry name" value="Succinate dehydrogenase/fumarate reductase flavoprotein C-terminal domain"/>
    <property type="match status" value="1"/>
</dbReference>
<evidence type="ECO:0000313" key="6">
    <source>
        <dbReference type="Proteomes" id="UP000190625"/>
    </source>
</evidence>
<dbReference type="Gene3D" id="1.20.58.100">
    <property type="entry name" value="Fumarate reductase/succinate dehydrogenase flavoprotein-like, C-terminal domain"/>
    <property type="match status" value="1"/>
</dbReference>
<name>A0A1T4LFE8_9FIRM</name>
<dbReference type="RefSeq" id="WP_234983898.1">
    <property type="nucleotide sequence ID" value="NZ_FUWM01000008.1"/>
</dbReference>
<dbReference type="InterPro" id="IPR003953">
    <property type="entry name" value="FAD-dep_OxRdtase_2_FAD-bd"/>
</dbReference>
<dbReference type="SUPFAM" id="SSF51905">
    <property type="entry name" value="FAD/NAD(P)-binding domain"/>
    <property type="match status" value="1"/>
</dbReference>
<dbReference type="EMBL" id="FUWM01000008">
    <property type="protein sequence ID" value="SJZ53297.1"/>
    <property type="molecule type" value="Genomic_DNA"/>
</dbReference>
<dbReference type="PANTHER" id="PTHR11632:SF73">
    <property type="entry name" value="BLR3196 PROTEIN"/>
    <property type="match status" value="1"/>
</dbReference>
<evidence type="ECO:0000259" key="4">
    <source>
        <dbReference type="Pfam" id="PF02910"/>
    </source>
</evidence>
<keyword evidence="1" id="KW-0285">Flavoprotein</keyword>
<dbReference type="InterPro" id="IPR027477">
    <property type="entry name" value="Succ_DH/fumarate_Rdtase_cat_sf"/>
</dbReference>
<dbReference type="GO" id="GO:0050660">
    <property type="term" value="F:flavin adenine dinucleotide binding"/>
    <property type="evidence" value="ECO:0007669"/>
    <property type="project" value="TreeGrafter"/>
</dbReference>
<protein>
    <submittedName>
        <fullName evidence="5">Dissimilatory adenylylsulfate reductase alpha subunit</fullName>
    </submittedName>
</protein>
<dbReference type="Proteomes" id="UP000190625">
    <property type="component" value="Unassembled WGS sequence"/>
</dbReference>
<keyword evidence="6" id="KW-1185">Reference proteome</keyword>
<keyword evidence="2" id="KW-0560">Oxidoreductase</keyword>
<dbReference type="GO" id="GO:0009061">
    <property type="term" value="P:anaerobic respiration"/>
    <property type="evidence" value="ECO:0007669"/>
    <property type="project" value="TreeGrafter"/>
</dbReference>
<dbReference type="PANTHER" id="PTHR11632">
    <property type="entry name" value="SUCCINATE DEHYDROGENASE 2 FLAVOPROTEIN SUBUNIT"/>
    <property type="match status" value="1"/>
</dbReference>
<dbReference type="InterPro" id="IPR036188">
    <property type="entry name" value="FAD/NAD-bd_sf"/>
</dbReference>
<organism evidence="5 6">
    <name type="scientific">Selenihalanaerobacter shriftii</name>
    <dbReference type="NCBI Taxonomy" id="142842"/>
    <lineage>
        <taxon>Bacteria</taxon>
        <taxon>Bacillati</taxon>
        <taxon>Bacillota</taxon>
        <taxon>Clostridia</taxon>
        <taxon>Halanaerobiales</taxon>
        <taxon>Halobacteroidaceae</taxon>
        <taxon>Selenihalanaerobacter</taxon>
    </lineage>
</organism>
<dbReference type="SUPFAM" id="SSF56425">
    <property type="entry name" value="Succinate dehydrogenase/fumarate reductase flavoprotein, catalytic domain"/>
    <property type="match status" value="1"/>
</dbReference>
<evidence type="ECO:0000256" key="1">
    <source>
        <dbReference type="ARBA" id="ARBA00022630"/>
    </source>
</evidence>
<feature type="domain" description="FAD-dependent oxidoreductase 2 FAD-binding" evidence="3">
    <location>
        <begin position="15"/>
        <end position="379"/>
    </location>
</feature>
<evidence type="ECO:0000259" key="3">
    <source>
        <dbReference type="Pfam" id="PF00890"/>
    </source>
</evidence>
<dbReference type="PRINTS" id="PR00368">
    <property type="entry name" value="FADPNR"/>
</dbReference>
<gene>
    <name evidence="5" type="ORF">SAMN02745118_01109</name>
</gene>
<evidence type="ECO:0000256" key="2">
    <source>
        <dbReference type="ARBA" id="ARBA00023002"/>
    </source>
</evidence>
<accession>A0A1T4LFE8</accession>
<dbReference type="Gene3D" id="3.90.700.10">
    <property type="entry name" value="Succinate dehydrogenase/fumarate reductase flavoprotein, catalytic domain"/>
    <property type="match status" value="1"/>
</dbReference>
<dbReference type="InterPro" id="IPR037099">
    <property type="entry name" value="Fum_R/Succ_DH_flav-like_C_sf"/>
</dbReference>
<dbReference type="InterPro" id="IPR030664">
    <property type="entry name" value="SdhA/FrdA/AprA"/>
</dbReference>
<dbReference type="Gene3D" id="3.50.50.60">
    <property type="entry name" value="FAD/NAD(P)-binding domain"/>
    <property type="match status" value="1"/>
</dbReference>
<dbReference type="PIRSF" id="PIRSF000171">
    <property type="entry name" value="SDHA_APRA_LASPO"/>
    <property type="match status" value="1"/>
</dbReference>
<dbReference type="GO" id="GO:0000104">
    <property type="term" value="F:succinate dehydrogenase activity"/>
    <property type="evidence" value="ECO:0007669"/>
    <property type="project" value="TreeGrafter"/>
</dbReference>
<dbReference type="GO" id="GO:0009055">
    <property type="term" value="F:electron transfer activity"/>
    <property type="evidence" value="ECO:0007669"/>
    <property type="project" value="TreeGrafter"/>
</dbReference>
<dbReference type="NCBIfam" id="NF005331">
    <property type="entry name" value="PRK06854.1-2"/>
    <property type="match status" value="1"/>
</dbReference>
<dbReference type="STRING" id="142842.SAMN02745118_01109"/>
<dbReference type="PRINTS" id="PR00411">
    <property type="entry name" value="PNDRDTASEI"/>
</dbReference>